<keyword evidence="3" id="KW-1185">Reference proteome</keyword>
<organism evidence="2 3">
    <name type="scientific">Photobacterium angustum</name>
    <dbReference type="NCBI Taxonomy" id="661"/>
    <lineage>
        <taxon>Bacteria</taxon>
        <taxon>Pseudomonadati</taxon>
        <taxon>Pseudomonadota</taxon>
        <taxon>Gammaproteobacteria</taxon>
        <taxon>Vibrionales</taxon>
        <taxon>Vibrionaceae</taxon>
        <taxon>Photobacterium</taxon>
    </lineage>
</organism>
<evidence type="ECO:0000256" key="1">
    <source>
        <dbReference type="SAM" id="MobiDB-lite"/>
    </source>
</evidence>
<sequence>MLLQAVINTLQTSEISDCNLKISLLNGKPTIALVFDKNGASPSDSKKIQQLRECFTYPLIAQAEDCDSLEQSVSNDLAHFIEELSLTAKAIEESAVPTKVAEKRVAASNTDKKGKSPAKSKTPKSEVAPKPDIPQENTKTTVVTNDSESDQKPIEGNQDLSDLFNLSQFSV</sequence>
<proteinExistence type="predicted"/>
<accession>A0ABX5H244</accession>
<protein>
    <recommendedName>
        <fullName evidence="4">PRTRC system protein E</fullName>
    </recommendedName>
</protein>
<feature type="compositionally biased region" description="Basic and acidic residues" evidence="1">
    <location>
        <begin position="100"/>
        <end position="114"/>
    </location>
</feature>
<dbReference type="RefSeq" id="WP_045152749.1">
    <property type="nucleotide sequence ID" value="NZ_JZSW01000007.1"/>
</dbReference>
<gene>
    <name evidence="2" type="ORF">C0W27_16195</name>
</gene>
<evidence type="ECO:0000313" key="2">
    <source>
        <dbReference type="EMBL" id="PSX07110.1"/>
    </source>
</evidence>
<comment type="caution">
    <text evidence="2">The sequence shown here is derived from an EMBL/GenBank/DDBJ whole genome shotgun (WGS) entry which is preliminary data.</text>
</comment>
<dbReference type="EMBL" id="PYOU01000014">
    <property type="protein sequence ID" value="PSX07110.1"/>
    <property type="molecule type" value="Genomic_DNA"/>
</dbReference>
<feature type="compositionally biased region" description="Polar residues" evidence="1">
    <location>
        <begin position="135"/>
        <end position="146"/>
    </location>
</feature>
<evidence type="ECO:0008006" key="4">
    <source>
        <dbReference type="Google" id="ProtNLM"/>
    </source>
</evidence>
<name>A0ABX5H244_PHOAN</name>
<reference evidence="2 3" key="1">
    <citation type="submission" date="2018-01" db="EMBL/GenBank/DDBJ databases">
        <title>Whole genome sequencing of Histamine producing bacteria.</title>
        <authorList>
            <person name="Butler K."/>
        </authorList>
    </citation>
    <scope>NUCLEOTIDE SEQUENCE [LARGE SCALE GENOMIC DNA]</scope>
    <source>
        <strain evidence="2 3">A6-1</strain>
    </source>
</reference>
<evidence type="ECO:0000313" key="3">
    <source>
        <dbReference type="Proteomes" id="UP000240989"/>
    </source>
</evidence>
<dbReference type="Proteomes" id="UP000240989">
    <property type="component" value="Unassembled WGS sequence"/>
</dbReference>
<feature type="region of interest" description="Disordered" evidence="1">
    <location>
        <begin position="97"/>
        <end position="160"/>
    </location>
</feature>